<name>A0A8F5RBN3_9VIRU</name>
<evidence type="ECO:0000313" key="2">
    <source>
        <dbReference type="EMBL" id="QXN74996.1"/>
    </source>
</evidence>
<dbReference type="EMBL" id="MZ089749">
    <property type="protein sequence ID" value="QXN74996.1"/>
    <property type="molecule type" value="Genomic_DNA"/>
</dbReference>
<sequence>MADFTIRPMNNTSLLQRWFDPQGAEQSFNAYQASLDREYNAEQAQINRQFNAEQAAKQREFEERMSNTAYQRATADMRAAGLNPYLALHNGGASTPSGASAYGQAASSGTHGSGAGRTGALGDMVNSAVKLATAFLLKKGGF</sequence>
<evidence type="ECO:0000256" key="1">
    <source>
        <dbReference type="SAM" id="MobiDB-lite"/>
    </source>
</evidence>
<protein>
    <submittedName>
        <fullName evidence="2">DNA pilot protein</fullName>
    </submittedName>
</protein>
<feature type="region of interest" description="Disordered" evidence="1">
    <location>
        <begin position="93"/>
        <end position="114"/>
    </location>
</feature>
<proteinExistence type="predicted"/>
<reference evidence="2" key="1">
    <citation type="submission" date="2021-04" db="EMBL/GenBank/DDBJ databases">
        <title>Genomes of microviruses identified in yellow-bellied marmot fecal samples.</title>
        <authorList>
            <person name="Varsani A."/>
            <person name="Kraberger S."/>
            <person name="Chatterjee A."/>
            <person name="Richet C."/>
            <person name="Fontenele R.S."/>
            <person name="Schmidlin K."/>
            <person name="Blumstein D.T."/>
        </authorList>
    </citation>
    <scope>NUCLEOTIDE SEQUENCE</scope>
    <source>
        <strain evidence="2">Mar3</strain>
    </source>
</reference>
<accession>A0A8F5RBN3</accession>
<organism evidence="2">
    <name type="scientific">Microvirus mar3</name>
    <dbReference type="NCBI Taxonomy" id="2851163"/>
    <lineage>
        <taxon>Viruses</taxon>
        <taxon>Monodnaviria</taxon>
        <taxon>Sangervirae</taxon>
        <taxon>Phixviricota</taxon>
        <taxon>Malgrandaviricetes</taxon>
        <taxon>Petitvirales</taxon>
        <taxon>Microviridae</taxon>
    </lineage>
</organism>
<feature type="compositionally biased region" description="Low complexity" evidence="1">
    <location>
        <begin position="97"/>
        <end position="110"/>
    </location>
</feature>